<dbReference type="AlphaFoldDB" id="A0A8A1LPE3"/>
<dbReference type="VEuPathDB" id="FungiDB:I7I53_01181"/>
<name>A0A8A1LPE3_AJEC8</name>
<evidence type="ECO:0000313" key="1">
    <source>
        <dbReference type="EMBL" id="QSS53807.1"/>
    </source>
</evidence>
<gene>
    <name evidence="1" type="ORF">I7I53_01181</name>
</gene>
<proteinExistence type="predicted"/>
<organism evidence="1 2">
    <name type="scientific">Ajellomyces capsulatus (strain H88)</name>
    <name type="common">Darling's disease fungus</name>
    <name type="synonym">Histoplasma capsulatum</name>
    <dbReference type="NCBI Taxonomy" id="544711"/>
    <lineage>
        <taxon>Eukaryota</taxon>
        <taxon>Fungi</taxon>
        <taxon>Dikarya</taxon>
        <taxon>Ascomycota</taxon>
        <taxon>Pezizomycotina</taxon>
        <taxon>Eurotiomycetes</taxon>
        <taxon>Eurotiomycetidae</taxon>
        <taxon>Onygenales</taxon>
        <taxon>Ajellomycetaceae</taxon>
        <taxon>Histoplasma</taxon>
    </lineage>
</organism>
<sequence>MVPSEAQNPSGIPIKVSRAAQMIQTSIVWIKLPHRTVNASAHILAKNCFHALNVKRHLHKSLI</sequence>
<protein>
    <submittedName>
        <fullName evidence="1">Oocyte zinc finger protein XlCOF7.1-like</fullName>
    </submittedName>
</protein>
<evidence type="ECO:0000313" key="2">
    <source>
        <dbReference type="Proteomes" id="UP000663419"/>
    </source>
</evidence>
<dbReference type="EMBL" id="CP069104">
    <property type="protein sequence ID" value="QSS53807.1"/>
    <property type="molecule type" value="Genomic_DNA"/>
</dbReference>
<reference evidence="1" key="1">
    <citation type="submission" date="2021-01" db="EMBL/GenBank/DDBJ databases">
        <title>Chromosome-level genome assembly of a human fungal pathogen reveals clustering of transcriptionally co-regulated genes.</title>
        <authorList>
            <person name="Voorhies M."/>
            <person name="Cohen S."/>
            <person name="Shea T.P."/>
            <person name="Petrus S."/>
            <person name="Munoz J.F."/>
            <person name="Poplawski S."/>
            <person name="Goldman W.E."/>
            <person name="Michael T."/>
            <person name="Cuomo C.A."/>
            <person name="Sil A."/>
            <person name="Beyhan S."/>
        </authorList>
    </citation>
    <scope>NUCLEOTIDE SEQUENCE</scope>
    <source>
        <strain evidence="1">H88</strain>
    </source>
</reference>
<dbReference type="Proteomes" id="UP000663419">
    <property type="component" value="Chromosome 3"/>
</dbReference>
<accession>A0A8A1LPE3</accession>